<reference evidence="1 2" key="1">
    <citation type="submission" date="2024-06" db="EMBL/GenBank/DDBJ databases">
        <authorList>
            <person name="Li F."/>
        </authorList>
    </citation>
    <scope>NUCLEOTIDE SEQUENCE [LARGE SCALE GENOMIC DNA]</scope>
    <source>
        <strain evidence="1 2">GXAS 311</strain>
    </source>
</reference>
<evidence type="ECO:0000313" key="2">
    <source>
        <dbReference type="Proteomes" id="UP001548189"/>
    </source>
</evidence>
<name>A0ABV2BQ40_9GAMM</name>
<dbReference type="Gene3D" id="1.25.40.10">
    <property type="entry name" value="Tetratricopeptide repeat domain"/>
    <property type="match status" value="1"/>
</dbReference>
<dbReference type="EMBL" id="JBEVCJ010000002">
    <property type="protein sequence ID" value="MET1254061.1"/>
    <property type="molecule type" value="Genomic_DNA"/>
</dbReference>
<dbReference type="InterPro" id="IPR011990">
    <property type="entry name" value="TPR-like_helical_dom_sf"/>
</dbReference>
<accession>A0ABV2BQ40</accession>
<dbReference type="Proteomes" id="UP001548189">
    <property type="component" value="Unassembled WGS sequence"/>
</dbReference>
<keyword evidence="2" id="KW-1185">Reference proteome</keyword>
<evidence type="ECO:0000313" key="1">
    <source>
        <dbReference type="EMBL" id="MET1254061.1"/>
    </source>
</evidence>
<protein>
    <submittedName>
        <fullName evidence="1">Tetratricopeptide repeat protein</fullName>
    </submittedName>
</protein>
<sequence length="121" mass="14243">MYKENYKIQREIFGEINHYTLTTLYNIASEFEKQQQLEQAEAYQIRAYSGYKQLQGIDHINTLKGAVQLINIYINQYKITAAEKIINENKKAILANKAPEDWFDKASYAEVKRFLKLSDKQ</sequence>
<gene>
    <name evidence="1" type="ORF">ABVT43_02870</name>
</gene>
<comment type="caution">
    <text evidence="1">The sequence shown here is derived from an EMBL/GenBank/DDBJ whole genome shotgun (WGS) entry which is preliminary data.</text>
</comment>
<organism evidence="1 2">
    <name type="scientific">Aliikangiella maris</name>
    <dbReference type="NCBI Taxonomy" id="3162458"/>
    <lineage>
        <taxon>Bacteria</taxon>
        <taxon>Pseudomonadati</taxon>
        <taxon>Pseudomonadota</taxon>
        <taxon>Gammaproteobacteria</taxon>
        <taxon>Oceanospirillales</taxon>
        <taxon>Pleioneaceae</taxon>
        <taxon>Aliikangiella</taxon>
    </lineage>
</organism>
<proteinExistence type="predicted"/>